<feature type="chain" id="PRO_5047053667" description="AMIN-like domain-containing protein" evidence="1">
    <location>
        <begin position="27"/>
        <end position="179"/>
    </location>
</feature>
<name>A0ABS4XKV3_GLUPR</name>
<dbReference type="InterPro" id="IPR056303">
    <property type="entry name" value="AMIN-like"/>
</dbReference>
<evidence type="ECO:0000256" key="1">
    <source>
        <dbReference type="SAM" id="SignalP"/>
    </source>
</evidence>
<organism evidence="3 4">
    <name type="scientific">Glutamicibacter protophormiae</name>
    <name type="common">Brevibacterium protophormiae</name>
    <dbReference type="NCBI Taxonomy" id="37930"/>
    <lineage>
        <taxon>Bacteria</taxon>
        <taxon>Bacillati</taxon>
        <taxon>Actinomycetota</taxon>
        <taxon>Actinomycetes</taxon>
        <taxon>Micrococcales</taxon>
        <taxon>Micrococcaceae</taxon>
        <taxon>Glutamicibacter</taxon>
    </lineage>
</organism>
<keyword evidence="4" id="KW-1185">Reference proteome</keyword>
<evidence type="ECO:0000313" key="4">
    <source>
        <dbReference type="Proteomes" id="UP001195422"/>
    </source>
</evidence>
<gene>
    <name evidence="3" type="ORF">JOF39_000205</name>
</gene>
<dbReference type="Pfam" id="PF24837">
    <property type="entry name" value="AMIN-like"/>
    <property type="match status" value="1"/>
</dbReference>
<feature type="signal peptide" evidence="1">
    <location>
        <begin position="1"/>
        <end position="26"/>
    </location>
</feature>
<keyword evidence="1" id="KW-0732">Signal</keyword>
<evidence type="ECO:0000313" key="3">
    <source>
        <dbReference type="EMBL" id="MBP2397124.1"/>
    </source>
</evidence>
<comment type="caution">
    <text evidence="3">The sequence shown here is derived from an EMBL/GenBank/DDBJ whole genome shotgun (WGS) entry which is preliminary data.</text>
</comment>
<proteinExistence type="predicted"/>
<dbReference type="EMBL" id="JAGIOJ010000001">
    <property type="protein sequence ID" value="MBP2397124.1"/>
    <property type="molecule type" value="Genomic_DNA"/>
</dbReference>
<protein>
    <recommendedName>
        <fullName evidence="2">AMIN-like domain-containing protein</fullName>
    </recommendedName>
</protein>
<dbReference type="RefSeq" id="WP_229777435.1">
    <property type="nucleotide sequence ID" value="NZ_BMPH01000014.1"/>
</dbReference>
<dbReference type="Proteomes" id="UP001195422">
    <property type="component" value="Unassembled WGS sequence"/>
</dbReference>
<feature type="domain" description="AMIN-like" evidence="2">
    <location>
        <begin position="55"/>
        <end position="177"/>
    </location>
</feature>
<sequence>MRRTKFGIVAATATAAMLAMTPAAVAVPTSTAASTCATVYWGSLAKTKTLSTTSALTNVRTGQHTCYDRMVIDLKSKPAGYTVKYVDKFVGIASGIEVKTTGGAKLQIQLHAPASTSYNPGAQVKTLNYKTFKQQVWLGSFEGETLLGVSTRARLPMRAFLLNGPGTSSRLVIDVAHQW</sequence>
<evidence type="ECO:0000259" key="2">
    <source>
        <dbReference type="Pfam" id="PF24837"/>
    </source>
</evidence>
<reference evidence="3 4" key="1">
    <citation type="submission" date="2021-03" db="EMBL/GenBank/DDBJ databases">
        <title>Sequencing the genomes of 1000 actinobacteria strains.</title>
        <authorList>
            <person name="Klenk H.-P."/>
        </authorList>
    </citation>
    <scope>NUCLEOTIDE SEQUENCE [LARGE SCALE GENOMIC DNA]</scope>
    <source>
        <strain evidence="3 4">DSM 20168</strain>
    </source>
</reference>
<accession>A0ABS4XKV3</accession>